<dbReference type="EMBL" id="CASHSV030000823">
    <property type="protein sequence ID" value="CAJ2676365.1"/>
    <property type="molecule type" value="Genomic_DNA"/>
</dbReference>
<accession>A0ACB0M3T8</accession>
<keyword evidence="2" id="KW-1185">Reference proteome</keyword>
<gene>
    <name evidence="1" type="ORF">MILVUS5_LOCUS39134</name>
</gene>
<name>A0ACB0M3T8_TRIPR</name>
<sequence>MEALTTLHHRHQPLCSSLHPSSLTSTTASSLFLSNPSPSSPSPSSSIRALSLPSPPSSESLQNLQYPELKTPQFFNPLVKVPNFDPPLQDPEPKSPQFSNPIRKFPSFLTGTVAASAFLFLGCCQNGFNKPVMSLSSVVSIEETLDDDKNDSVEEFLGSKPDHVESVLHLKMKEKVHVVHSFNKTKTNDDEAWLVLRAEIFSCSKNLELIKVGFEKILEKDMDCNKVNQDRVLEYLEILDDCNSYLKSIKLAMDRCERGNADIRFFCKVVDHIRVLEGDMVGALKHFKQNKKNSDDRYV</sequence>
<organism evidence="1 2">
    <name type="scientific">Trifolium pratense</name>
    <name type="common">Red clover</name>
    <dbReference type="NCBI Taxonomy" id="57577"/>
    <lineage>
        <taxon>Eukaryota</taxon>
        <taxon>Viridiplantae</taxon>
        <taxon>Streptophyta</taxon>
        <taxon>Embryophyta</taxon>
        <taxon>Tracheophyta</taxon>
        <taxon>Spermatophyta</taxon>
        <taxon>Magnoliopsida</taxon>
        <taxon>eudicotyledons</taxon>
        <taxon>Gunneridae</taxon>
        <taxon>Pentapetalae</taxon>
        <taxon>rosids</taxon>
        <taxon>fabids</taxon>
        <taxon>Fabales</taxon>
        <taxon>Fabaceae</taxon>
        <taxon>Papilionoideae</taxon>
        <taxon>50 kb inversion clade</taxon>
        <taxon>NPAAA clade</taxon>
        <taxon>Hologalegina</taxon>
        <taxon>IRL clade</taxon>
        <taxon>Trifolieae</taxon>
        <taxon>Trifolium</taxon>
    </lineage>
</organism>
<proteinExistence type="predicted"/>
<reference evidence="1" key="1">
    <citation type="submission" date="2023-10" db="EMBL/GenBank/DDBJ databases">
        <authorList>
            <person name="Rodriguez Cubillos JULIANA M."/>
            <person name="De Vega J."/>
        </authorList>
    </citation>
    <scope>NUCLEOTIDE SEQUENCE</scope>
</reference>
<comment type="caution">
    <text evidence="1">The sequence shown here is derived from an EMBL/GenBank/DDBJ whole genome shotgun (WGS) entry which is preliminary data.</text>
</comment>
<evidence type="ECO:0000313" key="2">
    <source>
        <dbReference type="Proteomes" id="UP001177021"/>
    </source>
</evidence>
<evidence type="ECO:0000313" key="1">
    <source>
        <dbReference type="EMBL" id="CAJ2676365.1"/>
    </source>
</evidence>
<dbReference type="Proteomes" id="UP001177021">
    <property type="component" value="Unassembled WGS sequence"/>
</dbReference>
<protein>
    <submittedName>
        <fullName evidence="1">Uncharacterized protein</fullName>
    </submittedName>
</protein>